<dbReference type="AlphaFoldDB" id="A0A2P2J4I2"/>
<accession>A0A2P2J4I2</accession>
<evidence type="ECO:0000313" key="1">
    <source>
        <dbReference type="EMBL" id="MBW88355.1"/>
    </source>
</evidence>
<protein>
    <submittedName>
        <fullName evidence="1">Uncharacterized protein</fullName>
    </submittedName>
</protein>
<dbReference type="EMBL" id="GGEC01007872">
    <property type="protein sequence ID" value="MBW88355.1"/>
    <property type="molecule type" value="Transcribed_RNA"/>
</dbReference>
<sequence length="32" mass="3418">MGDLGSQILRQACCFPQLYGSPLVHSPAPLDC</sequence>
<proteinExistence type="predicted"/>
<reference evidence="1" key="1">
    <citation type="submission" date="2018-02" db="EMBL/GenBank/DDBJ databases">
        <title>Rhizophora mucronata_Transcriptome.</title>
        <authorList>
            <person name="Meera S.P."/>
            <person name="Sreeshan A."/>
            <person name="Augustine A."/>
        </authorList>
    </citation>
    <scope>NUCLEOTIDE SEQUENCE</scope>
    <source>
        <tissue evidence="1">Leaf</tissue>
    </source>
</reference>
<organism evidence="1">
    <name type="scientific">Rhizophora mucronata</name>
    <name type="common">Asiatic mangrove</name>
    <dbReference type="NCBI Taxonomy" id="61149"/>
    <lineage>
        <taxon>Eukaryota</taxon>
        <taxon>Viridiplantae</taxon>
        <taxon>Streptophyta</taxon>
        <taxon>Embryophyta</taxon>
        <taxon>Tracheophyta</taxon>
        <taxon>Spermatophyta</taxon>
        <taxon>Magnoliopsida</taxon>
        <taxon>eudicotyledons</taxon>
        <taxon>Gunneridae</taxon>
        <taxon>Pentapetalae</taxon>
        <taxon>rosids</taxon>
        <taxon>fabids</taxon>
        <taxon>Malpighiales</taxon>
        <taxon>Rhizophoraceae</taxon>
        <taxon>Rhizophora</taxon>
    </lineage>
</organism>
<name>A0A2P2J4I2_RHIMU</name>